<evidence type="ECO:0000256" key="2">
    <source>
        <dbReference type="ARBA" id="ARBA00022475"/>
    </source>
</evidence>
<sequence>MPLPVAFAPWIALVVYILIKVRLPRPLPVVDATDRATPLVSVIVPARNEERSIRSCVESIVSSDYPDFEVIVVDDRSDDATLELARAIPPNHSRRVVAVEGGPLPEGWMGKPWACAQGAKVAEGDLLLFTDADTVHAPELLGQAVAGLVEDDGDTLTLLGRQIMESFWERLVQTHMMAAIVFRFPNPGKPLPPERWRDAIANGQFMLFDRGSYEDIGGHEAVKGEIVEDQRLAQILCRSGKRLTVRAAETVFATRMYRSLGEMIQGWSKNLSLAARQAVPRWAVPIVMPVVIVASVLIWIVPPLVLLMSLAGVGSGGSLAGLGPNAWVIWSAWITGLSVLAWSLVGWRLGAPLWTGAFYPLAAGVVNFIFLRSWIRGGHVEWKGRQYRV</sequence>
<reference evidence="8" key="1">
    <citation type="submission" date="2018-05" db="EMBL/GenBank/DDBJ databases">
        <authorList>
            <person name="Lanie J.A."/>
            <person name="Ng W.-L."/>
            <person name="Kazmierczak K.M."/>
            <person name="Andrzejewski T.M."/>
            <person name="Davidsen T.M."/>
            <person name="Wayne K.J."/>
            <person name="Tettelin H."/>
            <person name="Glass J.I."/>
            <person name="Rusch D."/>
            <person name="Podicherti R."/>
            <person name="Tsui H.-C.T."/>
            <person name="Winkler M.E."/>
        </authorList>
    </citation>
    <scope>NUCLEOTIDE SEQUENCE</scope>
</reference>
<keyword evidence="6" id="KW-1133">Transmembrane helix</keyword>
<dbReference type="SUPFAM" id="SSF53448">
    <property type="entry name" value="Nucleotide-diphospho-sugar transferases"/>
    <property type="match status" value="1"/>
</dbReference>
<evidence type="ECO:0000256" key="1">
    <source>
        <dbReference type="ARBA" id="ARBA00004236"/>
    </source>
</evidence>
<evidence type="ECO:0000256" key="4">
    <source>
        <dbReference type="ARBA" id="ARBA00022679"/>
    </source>
</evidence>
<dbReference type="EMBL" id="UINC01000654">
    <property type="protein sequence ID" value="SUZ58993.1"/>
    <property type="molecule type" value="Genomic_DNA"/>
</dbReference>
<keyword evidence="3" id="KW-0328">Glycosyltransferase</keyword>
<dbReference type="AlphaFoldDB" id="A0A381NZX7"/>
<dbReference type="InterPro" id="IPR001173">
    <property type="entry name" value="Glyco_trans_2-like"/>
</dbReference>
<dbReference type="PANTHER" id="PTHR43646:SF2">
    <property type="entry name" value="GLYCOSYLTRANSFERASE 2-LIKE DOMAIN-CONTAINING PROTEIN"/>
    <property type="match status" value="1"/>
</dbReference>
<evidence type="ECO:0000259" key="7">
    <source>
        <dbReference type="Pfam" id="PF00535"/>
    </source>
</evidence>
<organism evidence="8">
    <name type="scientific">marine metagenome</name>
    <dbReference type="NCBI Taxonomy" id="408172"/>
    <lineage>
        <taxon>unclassified sequences</taxon>
        <taxon>metagenomes</taxon>
        <taxon>ecological metagenomes</taxon>
    </lineage>
</organism>
<evidence type="ECO:0000256" key="3">
    <source>
        <dbReference type="ARBA" id="ARBA00022676"/>
    </source>
</evidence>
<evidence type="ECO:0000313" key="8">
    <source>
        <dbReference type="EMBL" id="SUZ58993.1"/>
    </source>
</evidence>
<keyword evidence="2" id="KW-1003">Cell membrane</keyword>
<gene>
    <name evidence="8" type="ORF">METZ01_LOCUS11847</name>
</gene>
<keyword evidence="4" id="KW-0808">Transferase</keyword>
<feature type="transmembrane region" description="Helical" evidence="6">
    <location>
        <begin position="357"/>
        <end position="375"/>
    </location>
</feature>
<feature type="transmembrane region" description="Helical" evidence="6">
    <location>
        <begin position="282"/>
        <end position="307"/>
    </location>
</feature>
<evidence type="ECO:0000256" key="6">
    <source>
        <dbReference type="SAM" id="Phobius"/>
    </source>
</evidence>
<dbReference type="Pfam" id="PF00535">
    <property type="entry name" value="Glycos_transf_2"/>
    <property type="match status" value="1"/>
</dbReference>
<dbReference type="PANTHER" id="PTHR43646">
    <property type="entry name" value="GLYCOSYLTRANSFERASE"/>
    <property type="match status" value="1"/>
</dbReference>
<dbReference type="GO" id="GO:0016757">
    <property type="term" value="F:glycosyltransferase activity"/>
    <property type="evidence" value="ECO:0007669"/>
    <property type="project" value="UniProtKB-KW"/>
</dbReference>
<proteinExistence type="predicted"/>
<keyword evidence="5 6" id="KW-0472">Membrane</keyword>
<feature type="domain" description="Glycosyltransferase 2-like" evidence="7">
    <location>
        <begin position="41"/>
        <end position="216"/>
    </location>
</feature>
<dbReference type="Gene3D" id="3.90.550.10">
    <property type="entry name" value="Spore Coat Polysaccharide Biosynthesis Protein SpsA, Chain A"/>
    <property type="match status" value="1"/>
</dbReference>
<comment type="subcellular location">
    <subcellularLocation>
        <location evidence="1">Cell membrane</location>
    </subcellularLocation>
</comment>
<dbReference type="GO" id="GO:0005886">
    <property type="term" value="C:plasma membrane"/>
    <property type="evidence" value="ECO:0007669"/>
    <property type="project" value="UniProtKB-SubCell"/>
</dbReference>
<keyword evidence="6" id="KW-0812">Transmembrane</keyword>
<name>A0A381NZX7_9ZZZZ</name>
<dbReference type="CDD" id="cd06423">
    <property type="entry name" value="CESA_like"/>
    <property type="match status" value="1"/>
</dbReference>
<protein>
    <recommendedName>
        <fullName evidence="7">Glycosyltransferase 2-like domain-containing protein</fullName>
    </recommendedName>
</protein>
<accession>A0A381NZX7</accession>
<evidence type="ECO:0000256" key="5">
    <source>
        <dbReference type="ARBA" id="ARBA00023136"/>
    </source>
</evidence>
<dbReference type="InterPro" id="IPR029044">
    <property type="entry name" value="Nucleotide-diphossugar_trans"/>
</dbReference>